<feature type="non-terminal residue" evidence="1">
    <location>
        <position position="69"/>
    </location>
</feature>
<evidence type="ECO:0000313" key="1">
    <source>
        <dbReference type="EMBL" id="ELY62636.1"/>
    </source>
</evidence>
<gene>
    <name evidence="1" type="ORF">C489_21146</name>
</gene>
<organism evidence="1 2">
    <name type="scientific">Natrinema versiforme JCM 10478</name>
    <dbReference type="NCBI Taxonomy" id="1227496"/>
    <lineage>
        <taxon>Archaea</taxon>
        <taxon>Methanobacteriati</taxon>
        <taxon>Methanobacteriota</taxon>
        <taxon>Stenosarchaea group</taxon>
        <taxon>Halobacteria</taxon>
        <taxon>Halobacteriales</taxon>
        <taxon>Natrialbaceae</taxon>
        <taxon>Natrinema</taxon>
    </lineage>
</organism>
<dbReference type="AlphaFoldDB" id="L9XMK9"/>
<accession>L9XMK9</accession>
<reference evidence="1 2" key="1">
    <citation type="journal article" date="2014" name="PLoS Genet.">
        <title>Phylogenetically driven sequencing of extremely halophilic archaea reveals strategies for static and dynamic osmo-response.</title>
        <authorList>
            <person name="Becker E.A."/>
            <person name="Seitzer P.M."/>
            <person name="Tritt A."/>
            <person name="Larsen D."/>
            <person name="Krusor M."/>
            <person name="Yao A.I."/>
            <person name="Wu D."/>
            <person name="Madern D."/>
            <person name="Eisen J.A."/>
            <person name="Darling A.E."/>
            <person name="Facciotti M.T."/>
        </authorList>
    </citation>
    <scope>NUCLEOTIDE SEQUENCE [LARGE SCALE GENOMIC DNA]</scope>
    <source>
        <strain evidence="1 2">JCM 10478</strain>
    </source>
</reference>
<protein>
    <submittedName>
        <fullName evidence="1">Uncharacterized protein</fullName>
    </submittedName>
</protein>
<dbReference type="Proteomes" id="UP000011632">
    <property type="component" value="Unassembled WGS sequence"/>
</dbReference>
<name>L9XMK9_9EURY</name>
<dbReference type="EMBL" id="AOID01000069">
    <property type="protein sequence ID" value="ELY62636.1"/>
    <property type="molecule type" value="Genomic_DNA"/>
</dbReference>
<evidence type="ECO:0000313" key="2">
    <source>
        <dbReference type="Proteomes" id="UP000011632"/>
    </source>
</evidence>
<proteinExistence type="predicted"/>
<sequence>IAVITRAAGITAAAGTGLAQHLFYDLLTVVKSEDYMPSHSESPYRTRVQCKGFAPAAPRRARYLVSDTV</sequence>
<feature type="non-terminal residue" evidence="1">
    <location>
        <position position="1"/>
    </location>
</feature>
<comment type="caution">
    <text evidence="1">The sequence shown here is derived from an EMBL/GenBank/DDBJ whole genome shotgun (WGS) entry which is preliminary data.</text>
</comment>
<keyword evidence="2" id="KW-1185">Reference proteome</keyword>